<dbReference type="STRING" id="1298598.JCM21714_2052"/>
<dbReference type="GO" id="GO:0032259">
    <property type="term" value="P:methylation"/>
    <property type="evidence" value="ECO:0007669"/>
    <property type="project" value="UniProtKB-KW"/>
</dbReference>
<sequence>MDKLKMHSLNKIKDNASKIGELFPNTLTEVIKGHNEDGTPIVEKVIDFVLLQQELSDFIVEGPEERYQFTWPDKKNSILLANAPITKTLRPCREESLSFDYTENLYIEGDNLEALKLLQETYLGKVKMIYIDPPYNTGNDFIYEDDFRIDHDFYLANSGQFDEEGNRLVQNLESNGRFHTDWINMFYPPRIKLAKNLLTDDGIIFISIDDNELENAQKVCNELFGKSNHIATLAVQLNPRGRHLDKFVARTHESILIYGKNIQLSSTMGGVPKEGRMIEEYNKVDSFGKYRILGLRNRNQSFNPVTRPNLYYALYVNPKNGQVSLTKDETFTDEVWPDAPDGTKTCWTWAKQKVLKENNLLIAEKSGGEEWRIYRKDYLSDPNGNVAKTLIKSLWTDKEITNDYGRKVIKDLFGTSIMDFPKAVELIKKLIITGTDENSIVMDFFSGSATTAHAVMELNAEDDGNRKFIMVQLAEETDVKSAAFKARYKTISQIGKERIRLAGKKILEDNFEVVGKLDIGFRVLKVDSTNMQDVYYHPTEYTQDLISELENNIKIDRTPEDLLFQVMLDLGVLLSSKIEEMTIGGKKVFTVAEGYLIACFENEVTSEVITEIAKRNPYYAVFRDSSIANDSVATNFDQIFETYSPTTVRKVL</sequence>
<dbReference type="InterPro" id="IPR002052">
    <property type="entry name" value="DNA_methylase_N6_adenine_CS"/>
</dbReference>
<dbReference type="PIRSF" id="PIRSF015855">
    <property type="entry name" value="TypeIII_Mtase_mKpnI"/>
    <property type="match status" value="1"/>
</dbReference>
<dbReference type="InterPro" id="IPR002295">
    <property type="entry name" value="N4/N6-MTase_EcoPI_Mod-like"/>
</dbReference>
<comment type="similarity">
    <text evidence="1">Belongs to the N(4)/N(6)-methyltransferase family.</text>
</comment>
<keyword evidence="5" id="KW-0680">Restriction system</keyword>
<dbReference type="RefSeq" id="WP_035723072.1">
    <property type="nucleotide sequence ID" value="NZ_BAVS01000009.1"/>
</dbReference>
<dbReference type="GO" id="GO:0008170">
    <property type="term" value="F:N-methyltransferase activity"/>
    <property type="evidence" value="ECO:0007669"/>
    <property type="project" value="InterPro"/>
</dbReference>
<dbReference type="EMBL" id="BAVS01000009">
    <property type="protein sequence ID" value="GAE93022.1"/>
    <property type="molecule type" value="Genomic_DNA"/>
</dbReference>
<keyword evidence="2" id="KW-0489">Methyltransferase</keyword>
<dbReference type="Gene3D" id="3.40.50.150">
    <property type="entry name" value="Vaccinia Virus protein VP39"/>
    <property type="match status" value="1"/>
</dbReference>
<feature type="domain" description="DNA methylase N-4/N-6" evidence="6">
    <location>
        <begin position="126"/>
        <end position="475"/>
    </location>
</feature>
<name>W4VII6_9BACI</name>
<evidence type="ECO:0000313" key="8">
    <source>
        <dbReference type="Proteomes" id="UP000019102"/>
    </source>
</evidence>
<evidence type="ECO:0000256" key="1">
    <source>
        <dbReference type="ARBA" id="ARBA00006594"/>
    </source>
</evidence>
<protein>
    <submittedName>
        <fullName evidence="7">Type III restriction-modification system methylation subunit</fullName>
    </submittedName>
</protein>
<dbReference type="InterPro" id="IPR002941">
    <property type="entry name" value="DNA_methylase_N4/N6"/>
</dbReference>
<dbReference type="eggNOG" id="COG2189">
    <property type="taxonomic scope" value="Bacteria"/>
</dbReference>
<dbReference type="OrthoDB" id="9800801at2"/>
<keyword evidence="3" id="KW-0808">Transferase</keyword>
<dbReference type="InterPro" id="IPR029063">
    <property type="entry name" value="SAM-dependent_MTases_sf"/>
</dbReference>
<keyword evidence="4" id="KW-0949">S-adenosyl-L-methionine</keyword>
<dbReference type="REBASE" id="80403">
    <property type="entry name" value="M.Gbo21714ORF2052P"/>
</dbReference>
<evidence type="ECO:0000256" key="2">
    <source>
        <dbReference type="ARBA" id="ARBA00022603"/>
    </source>
</evidence>
<dbReference type="Pfam" id="PF01555">
    <property type="entry name" value="N6_N4_Mtase"/>
    <property type="match status" value="1"/>
</dbReference>
<evidence type="ECO:0000256" key="3">
    <source>
        <dbReference type="ARBA" id="ARBA00022679"/>
    </source>
</evidence>
<dbReference type="PRINTS" id="PR00506">
    <property type="entry name" value="D21N6MTFRASE"/>
</dbReference>
<comment type="caution">
    <text evidence="7">The sequence shown here is derived from an EMBL/GenBank/DDBJ whole genome shotgun (WGS) entry which is preliminary data.</text>
</comment>
<reference evidence="7 8" key="1">
    <citation type="journal article" date="2014" name="Genome Announc.">
        <title>Draft Genome Sequence of the Boron-Tolerant and Moderately Halotolerant Bacterium Gracilibacillus boraciitolerans JCM 21714T.</title>
        <authorList>
            <person name="Ahmed I."/>
            <person name="Oshima K."/>
            <person name="Suda W."/>
            <person name="Kitamura K."/>
            <person name="Iida T."/>
            <person name="Ohmori Y."/>
            <person name="Fujiwara T."/>
            <person name="Hattori M."/>
            <person name="Ohkuma M."/>
        </authorList>
    </citation>
    <scope>NUCLEOTIDE SEQUENCE [LARGE SCALE GENOMIC DNA]</scope>
    <source>
        <strain evidence="7 8">JCM 21714</strain>
    </source>
</reference>
<evidence type="ECO:0000259" key="6">
    <source>
        <dbReference type="Pfam" id="PF01555"/>
    </source>
</evidence>
<accession>W4VII6</accession>
<evidence type="ECO:0000256" key="4">
    <source>
        <dbReference type="ARBA" id="ARBA00022691"/>
    </source>
</evidence>
<dbReference type="GO" id="GO:0003677">
    <property type="term" value="F:DNA binding"/>
    <property type="evidence" value="ECO:0007669"/>
    <property type="project" value="InterPro"/>
</dbReference>
<evidence type="ECO:0000313" key="7">
    <source>
        <dbReference type="EMBL" id="GAE93022.1"/>
    </source>
</evidence>
<evidence type="ECO:0000256" key="5">
    <source>
        <dbReference type="ARBA" id="ARBA00022747"/>
    </source>
</evidence>
<dbReference type="GO" id="GO:0009307">
    <property type="term" value="P:DNA restriction-modification system"/>
    <property type="evidence" value="ECO:0007669"/>
    <property type="project" value="UniProtKB-KW"/>
</dbReference>
<dbReference type="AlphaFoldDB" id="W4VII6"/>
<dbReference type="Proteomes" id="UP000019102">
    <property type="component" value="Unassembled WGS sequence"/>
</dbReference>
<dbReference type="PROSITE" id="PS00092">
    <property type="entry name" value="N6_MTASE"/>
    <property type="match status" value="1"/>
</dbReference>
<gene>
    <name evidence="7" type="ORF">JCM21714_2052</name>
</gene>
<proteinExistence type="inferred from homology"/>
<organism evidence="7 8">
    <name type="scientific">Gracilibacillus boraciitolerans JCM 21714</name>
    <dbReference type="NCBI Taxonomy" id="1298598"/>
    <lineage>
        <taxon>Bacteria</taxon>
        <taxon>Bacillati</taxon>
        <taxon>Bacillota</taxon>
        <taxon>Bacilli</taxon>
        <taxon>Bacillales</taxon>
        <taxon>Bacillaceae</taxon>
        <taxon>Gracilibacillus</taxon>
    </lineage>
</organism>
<keyword evidence="8" id="KW-1185">Reference proteome</keyword>
<dbReference type="SUPFAM" id="SSF53335">
    <property type="entry name" value="S-adenosyl-L-methionine-dependent methyltransferases"/>
    <property type="match status" value="1"/>
</dbReference>